<proteinExistence type="predicted"/>
<organism evidence="3 4">
    <name type="scientific">Pirellulimonas nuda</name>
    <dbReference type="NCBI Taxonomy" id="2528009"/>
    <lineage>
        <taxon>Bacteria</taxon>
        <taxon>Pseudomonadati</taxon>
        <taxon>Planctomycetota</taxon>
        <taxon>Planctomycetia</taxon>
        <taxon>Pirellulales</taxon>
        <taxon>Lacipirellulaceae</taxon>
        <taxon>Pirellulimonas</taxon>
    </lineage>
</organism>
<gene>
    <name evidence="3" type="ORF">Pla175_01590</name>
</gene>
<feature type="compositionally biased region" description="Acidic residues" evidence="1">
    <location>
        <begin position="89"/>
        <end position="108"/>
    </location>
</feature>
<dbReference type="AlphaFoldDB" id="A0A518D5Q4"/>
<sequence length="162" mass="17414" precursor="true">MRSSAAALLALSLLAATATADEPVSLLQTVSQWRYPDAKINGAKMADAATVNGAGDRTTPSIMCSTTMTTPDPVAKVLAFYHTLLTPAPEDEPADAEPEDAEPAEADPQEGRSVLFSDESEGRPFAMHTILVNTATTSTTLIVTRGVDEEETRITWKRYVRF</sequence>
<feature type="signal peptide" evidence="2">
    <location>
        <begin position="1"/>
        <end position="20"/>
    </location>
</feature>
<dbReference type="KEGG" id="pnd:Pla175_01590"/>
<dbReference type="EMBL" id="CP036291">
    <property type="protein sequence ID" value="QDU86806.1"/>
    <property type="molecule type" value="Genomic_DNA"/>
</dbReference>
<name>A0A518D5Q4_9BACT</name>
<evidence type="ECO:0000256" key="1">
    <source>
        <dbReference type="SAM" id="MobiDB-lite"/>
    </source>
</evidence>
<protein>
    <recommendedName>
        <fullName evidence="5">Lipocalin-like domain-containing protein</fullName>
    </recommendedName>
</protein>
<keyword evidence="4" id="KW-1185">Reference proteome</keyword>
<accession>A0A518D5Q4</accession>
<reference evidence="3 4" key="1">
    <citation type="submission" date="2019-02" db="EMBL/GenBank/DDBJ databases">
        <title>Deep-cultivation of Planctomycetes and their phenomic and genomic characterization uncovers novel biology.</title>
        <authorList>
            <person name="Wiegand S."/>
            <person name="Jogler M."/>
            <person name="Boedeker C."/>
            <person name="Pinto D."/>
            <person name="Vollmers J."/>
            <person name="Rivas-Marin E."/>
            <person name="Kohn T."/>
            <person name="Peeters S.H."/>
            <person name="Heuer A."/>
            <person name="Rast P."/>
            <person name="Oberbeckmann S."/>
            <person name="Bunk B."/>
            <person name="Jeske O."/>
            <person name="Meyerdierks A."/>
            <person name="Storesund J.E."/>
            <person name="Kallscheuer N."/>
            <person name="Luecker S."/>
            <person name="Lage O.M."/>
            <person name="Pohl T."/>
            <person name="Merkel B.J."/>
            <person name="Hornburger P."/>
            <person name="Mueller R.-W."/>
            <person name="Bruemmer F."/>
            <person name="Labrenz M."/>
            <person name="Spormann A.M."/>
            <person name="Op den Camp H."/>
            <person name="Overmann J."/>
            <person name="Amann R."/>
            <person name="Jetten M.S.M."/>
            <person name="Mascher T."/>
            <person name="Medema M.H."/>
            <person name="Devos D.P."/>
            <person name="Kaster A.-K."/>
            <person name="Ovreas L."/>
            <person name="Rohde M."/>
            <person name="Galperin M.Y."/>
            <person name="Jogler C."/>
        </authorList>
    </citation>
    <scope>NUCLEOTIDE SEQUENCE [LARGE SCALE GENOMIC DNA]</scope>
    <source>
        <strain evidence="3 4">Pla175</strain>
    </source>
</reference>
<feature type="region of interest" description="Disordered" evidence="1">
    <location>
        <begin position="87"/>
        <end position="111"/>
    </location>
</feature>
<evidence type="ECO:0000313" key="4">
    <source>
        <dbReference type="Proteomes" id="UP000317429"/>
    </source>
</evidence>
<keyword evidence="2" id="KW-0732">Signal</keyword>
<dbReference type="OrthoDB" id="276092at2"/>
<dbReference type="Proteomes" id="UP000317429">
    <property type="component" value="Chromosome"/>
</dbReference>
<evidence type="ECO:0000256" key="2">
    <source>
        <dbReference type="SAM" id="SignalP"/>
    </source>
</evidence>
<evidence type="ECO:0000313" key="3">
    <source>
        <dbReference type="EMBL" id="QDU86806.1"/>
    </source>
</evidence>
<feature type="chain" id="PRO_5021873528" description="Lipocalin-like domain-containing protein" evidence="2">
    <location>
        <begin position="21"/>
        <end position="162"/>
    </location>
</feature>
<dbReference type="RefSeq" id="WP_145280362.1">
    <property type="nucleotide sequence ID" value="NZ_CP036291.1"/>
</dbReference>
<evidence type="ECO:0008006" key="5">
    <source>
        <dbReference type="Google" id="ProtNLM"/>
    </source>
</evidence>